<keyword evidence="1" id="KW-0175">Coiled coil</keyword>
<organism evidence="3">
    <name type="scientific">marine sediment metagenome</name>
    <dbReference type="NCBI Taxonomy" id="412755"/>
    <lineage>
        <taxon>unclassified sequences</taxon>
        <taxon>metagenomes</taxon>
        <taxon>ecological metagenomes</taxon>
    </lineage>
</organism>
<keyword evidence="2" id="KW-1133">Transmembrane helix</keyword>
<feature type="transmembrane region" description="Helical" evidence="2">
    <location>
        <begin position="12"/>
        <end position="33"/>
    </location>
</feature>
<evidence type="ECO:0000313" key="3">
    <source>
        <dbReference type="EMBL" id="GAG81079.1"/>
    </source>
</evidence>
<evidence type="ECO:0000256" key="2">
    <source>
        <dbReference type="SAM" id="Phobius"/>
    </source>
</evidence>
<dbReference type="EMBL" id="BART01013784">
    <property type="protein sequence ID" value="GAG81079.1"/>
    <property type="molecule type" value="Genomic_DNA"/>
</dbReference>
<dbReference type="InterPro" id="IPR052534">
    <property type="entry name" value="Extracell_DNA_Util/SecSys_Comp"/>
</dbReference>
<dbReference type="PANTHER" id="PTHR40278">
    <property type="entry name" value="DNA UTILIZATION PROTEIN HOFN"/>
    <property type="match status" value="1"/>
</dbReference>
<dbReference type="InterPro" id="IPR007813">
    <property type="entry name" value="PilN"/>
</dbReference>
<feature type="coiled-coil region" evidence="1">
    <location>
        <begin position="37"/>
        <end position="74"/>
    </location>
</feature>
<keyword evidence="2" id="KW-0472">Membrane</keyword>
<proteinExistence type="predicted"/>
<sequence>EYKEKEIFNIRRVLIILFVVLLAFGTAYLYYYLELQIDYKEQQLKIMKTELAALEKIIKEVKNLEKDKKMVEGRIQVIEGLINNQAHLSRILGEYSASLMDEVWIDNLTLGTNQTFNFSAYTFNNYLIAKYMVTLKDDPTFDNIELGSVRKSKIKEEDTEVEIVSFKLSGLFIPKRLEK</sequence>
<comment type="caution">
    <text evidence="3">The sequence shown here is derived from an EMBL/GenBank/DDBJ whole genome shotgun (WGS) entry which is preliminary data.</text>
</comment>
<dbReference type="Pfam" id="PF05137">
    <property type="entry name" value="PilN"/>
    <property type="match status" value="1"/>
</dbReference>
<keyword evidence="2" id="KW-0812">Transmembrane</keyword>
<evidence type="ECO:0000256" key="1">
    <source>
        <dbReference type="SAM" id="Coils"/>
    </source>
</evidence>
<evidence type="ECO:0008006" key="4">
    <source>
        <dbReference type="Google" id="ProtNLM"/>
    </source>
</evidence>
<feature type="non-terminal residue" evidence="3">
    <location>
        <position position="1"/>
    </location>
</feature>
<dbReference type="AlphaFoldDB" id="X1AGL2"/>
<dbReference type="PANTHER" id="PTHR40278:SF1">
    <property type="entry name" value="DNA UTILIZATION PROTEIN HOFN"/>
    <property type="match status" value="1"/>
</dbReference>
<name>X1AGL2_9ZZZZ</name>
<accession>X1AGL2</accession>
<reference evidence="3" key="1">
    <citation type="journal article" date="2014" name="Front. Microbiol.">
        <title>High frequency of phylogenetically diverse reductive dehalogenase-homologous genes in deep subseafloor sedimentary metagenomes.</title>
        <authorList>
            <person name="Kawai M."/>
            <person name="Futagami T."/>
            <person name="Toyoda A."/>
            <person name="Takaki Y."/>
            <person name="Nishi S."/>
            <person name="Hori S."/>
            <person name="Arai W."/>
            <person name="Tsubouchi T."/>
            <person name="Morono Y."/>
            <person name="Uchiyama I."/>
            <person name="Ito T."/>
            <person name="Fujiyama A."/>
            <person name="Inagaki F."/>
            <person name="Takami H."/>
        </authorList>
    </citation>
    <scope>NUCLEOTIDE SEQUENCE</scope>
    <source>
        <strain evidence="3">Expedition CK06-06</strain>
    </source>
</reference>
<gene>
    <name evidence="3" type="ORF">S01H4_27962</name>
</gene>
<protein>
    <recommendedName>
        <fullName evidence="4">PilN domain-containing protein</fullName>
    </recommendedName>
</protein>